<evidence type="ECO:0000313" key="3">
    <source>
        <dbReference type="RefSeq" id="XP_016931677.2"/>
    </source>
</evidence>
<feature type="transmembrane region" description="Helical" evidence="1">
    <location>
        <begin position="218"/>
        <end position="239"/>
    </location>
</feature>
<evidence type="ECO:0000256" key="1">
    <source>
        <dbReference type="SAM" id="Phobius"/>
    </source>
</evidence>
<keyword evidence="1" id="KW-0812">Transmembrane</keyword>
<accession>A0AB39ZAQ0</accession>
<reference evidence="3" key="2">
    <citation type="submission" date="2025-08" db="UniProtKB">
        <authorList>
            <consortium name="RefSeq"/>
        </authorList>
    </citation>
    <scope>IDENTIFICATION</scope>
</reference>
<reference evidence="2" key="1">
    <citation type="submission" date="2025-05" db="UniProtKB">
        <authorList>
            <consortium name="RefSeq"/>
        </authorList>
    </citation>
    <scope>NUCLEOTIDE SEQUENCE [LARGE SCALE GENOMIC DNA]</scope>
</reference>
<evidence type="ECO:0000313" key="2">
    <source>
        <dbReference type="Proteomes" id="UP001652628"/>
    </source>
</evidence>
<proteinExistence type="predicted"/>
<dbReference type="Proteomes" id="UP001652628">
    <property type="component" value="Chromosome 2L"/>
</dbReference>
<gene>
    <name evidence="3" type="primary">LOC108011113</name>
</gene>
<dbReference type="RefSeq" id="XP_016931677.2">
    <property type="nucleotide sequence ID" value="XM_017076188.4"/>
</dbReference>
<keyword evidence="1" id="KW-0472">Membrane</keyword>
<protein>
    <submittedName>
        <fullName evidence="3">Uncharacterized protein</fullName>
    </submittedName>
</protein>
<organism evidence="2 3">
    <name type="scientific">Drosophila suzukii</name>
    <name type="common">Spotted-wing drosophila fruit fly</name>
    <dbReference type="NCBI Taxonomy" id="28584"/>
    <lineage>
        <taxon>Eukaryota</taxon>
        <taxon>Metazoa</taxon>
        <taxon>Ecdysozoa</taxon>
        <taxon>Arthropoda</taxon>
        <taxon>Hexapoda</taxon>
        <taxon>Insecta</taxon>
        <taxon>Pterygota</taxon>
        <taxon>Neoptera</taxon>
        <taxon>Endopterygota</taxon>
        <taxon>Diptera</taxon>
        <taxon>Brachycera</taxon>
        <taxon>Muscomorpha</taxon>
        <taxon>Ephydroidea</taxon>
        <taxon>Drosophilidae</taxon>
        <taxon>Drosophila</taxon>
        <taxon>Sophophora</taxon>
    </lineage>
</organism>
<dbReference type="GeneID" id="108011113"/>
<sequence length="297" mass="34307">MEYFITCSKGLPLHEVQGEENRALRDMDMESIRGSYHRRRRNNIKLSDFSDSESRINPRTKSRIPLNRSHSIPRKYISKNQLDRQIRAAVVDAFKDCIKAPKCRSENEAVFGKHRRHPKCIKDVEKVPVQQKRHRSQSADGLYHTGHDKKKAVQVLFVRSPRKSKKHGPALEVYLEALEDNNVAAIPDANPEVHIPPQDQIPKDLPLDEIISQMSSKLIRAVISMCFLTTKVFINLGLLQAIDRFTTRMSKSSWVSLALFLVFILAWAYEFGEPVDRISEAVGDLFKDRTRSWWNFI</sequence>
<keyword evidence="1" id="KW-1133">Transmembrane helix</keyword>
<keyword evidence="2" id="KW-1185">Reference proteome</keyword>
<dbReference type="AlphaFoldDB" id="A0AB39ZAQ0"/>
<name>A0AB39ZAQ0_DROSZ</name>
<feature type="transmembrane region" description="Helical" evidence="1">
    <location>
        <begin position="251"/>
        <end position="269"/>
    </location>
</feature>